<dbReference type="AlphaFoldDB" id="A0A9C9JZL2"/>
<evidence type="ECO:0000313" key="3">
    <source>
        <dbReference type="Proteomes" id="UP000885826"/>
    </source>
</evidence>
<sequence length="473" mass="51573">MNYVTINGFGRYRVRKGKILLDLLIEKSVPITASCGGRGRCGLCRVKIIGKIKPPDIIESSLIPQKLLEQGYRLACRHKIEQNITVTAPMKKRKKSIMSTPSGLALDIGTTVIKGAALNFETERIKKTKIFNLQNNMGGDIITRISEAINGKYTRLRRLLQKSIEELKRELGVKNPLFTTVVGNPVMLSFYLNKSVKGLARFPFESAIDKGVFLKNPARFVFPVIGGFVGGDTIAGILASGVYKKKKTSLYIDLGTNGEVVLISNRKITATSTAAGPAFEGVGLSCGCLAVPGAIERIKFRNGEFIVQTIKNQPPIGLCASGLIDLLSLLLTRKALQTNGRLPKTIRLKGLTITQADIRKLQLAVAAVHTGIQSLLSEFSIEAGELEEAVITGEFGTKVNITALQRIGLLPTGIKKVRFEKDLPLKGAISALKDDGVLAQAEEIRRMSTHIDLATLPNFQKVFVNALKLEPWN</sequence>
<protein>
    <submittedName>
        <fullName evidence="2">DUF4445 domain-containing protein</fullName>
    </submittedName>
</protein>
<dbReference type="PANTHER" id="PTHR42895">
    <property type="entry name" value="IRON-SULFUR CLUSTER-BINDING PROTEIN-RELATED"/>
    <property type="match status" value="1"/>
</dbReference>
<dbReference type="InterPro" id="IPR027980">
    <property type="entry name" value="RACo_C"/>
</dbReference>
<evidence type="ECO:0000313" key="2">
    <source>
        <dbReference type="EMBL" id="HEC78040.1"/>
    </source>
</evidence>
<dbReference type="CDD" id="cd00207">
    <property type="entry name" value="fer2"/>
    <property type="match status" value="1"/>
</dbReference>
<dbReference type="EMBL" id="DRIG01000030">
    <property type="protein sequence ID" value="HEC78040.1"/>
    <property type="molecule type" value="Genomic_DNA"/>
</dbReference>
<dbReference type="InterPro" id="IPR036010">
    <property type="entry name" value="2Fe-2S_ferredoxin-like_sf"/>
</dbReference>
<dbReference type="Proteomes" id="UP000885826">
    <property type="component" value="Unassembled WGS sequence"/>
</dbReference>
<dbReference type="InterPro" id="IPR001041">
    <property type="entry name" value="2Fe-2S_ferredoxin-type"/>
</dbReference>
<organism evidence="2 3">
    <name type="scientific">candidate division WOR-3 bacterium</name>
    <dbReference type="NCBI Taxonomy" id="2052148"/>
    <lineage>
        <taxon>Bacteria</taxon>
        <taxon>Bacteria division WOR-3</taxon>
    </lineage>
</organism>
<dbReference type="Gene3D" id="3.30.420.480">
    <property type="entry name" value="Domain of unknown function (DUF4445)"/>
    <property type="match status" value="1"/>
</dbReference>
<dbReference type="SUPFAM" id="SSF53067">
    <property type="entry name" value="Actin-like ATPase domain"/>
    <property type="match status" value="1"/>
</dbReference>
<proteinExistence type="predicted"/>
<dbReference type="SUPFAM" id="SSF54292">
    <property type="entry name" value="2Fe-2S ferredoxin-like"/>
    <property type="match status" value="1"/>
</dbReference>
<dbReference type="InterPro" id="IPR052911">
    <property type="entry name" value="Corrinoid_activation_enz"/>
</dbReference>
<dbReference type="Pfam" id="PF00111">
    <property type="entry name" value="Fer2"/>
    <property type="match status" value="1"/>
</dbReference>
<name>A0A9C9JZL2_UNCW3</name>
<dbReference type="InterPro" id="IPR042259">
    <property type="entry name" value="Raco-like_middle_sf"/>
</dbReference>
<dbReference type="InterPro" id="IPR043129">
    <property type="entry name" value="ATPase_NBD"/>
</dbReference>
<reference evidence="2" key="1">
    <citation type="journal article" date="2020" name="mSystems">
        <title>Genome- and Community-Level Interaction Insights into Carbon Utilization and Element Cycling Functions of Hydrothermarchaeota in Hydrothermal Sediment.</title>
        <authorList>
            <person name="Zhou Z."/>
            <person name="Liu Y."/>
            <person name="Xu W."/>
            <person name="Pan J."/>
            <person name="Luo Z.H."/>
            <person name="Li M."/>
        </authorList>
    </citation>
    <scope>NUCLEOTIDE SEQUENCE</scope>
    <source>
        <strain evidence="2">HyVt-388</strain>
    </source>
</reference>
<comment type="caution">
    <text evidence="2">The sequence shown here is derived from an EMBL/GenBank/DDBJ whole genome shotgun (WGS) entry which is preliminary data.</text>
</comment>
<dbReference type="InterPro" id="IPR012675">
    <property type="entry name" value="Beta-grasp_dom_sf"/>
</dbReference>
<dbReference type="GO" id="GO:0051536">
    <property type="term" value="F:iron-sulfur cluster binding"/>
    <property type="evidence" value="ECO:0007669"/>
    <property type="project" value="InterPro"/>
</dbReference>
<evidence type="ECO:0000259" key="1">
    <source>
        <dbReference type="PROSITE" id="PS51085"/>
    </source>
</evidence>
<dbReference type="Gene3D" id="3.10.20.30">
    <property type="match status" value="1"/>
</dbReference>
<dbReference type="Pfam" id="PF17651">
    <property type="entry name" value="Raco_middle"/>
    <property type="match status" value="1"/>
</dbReference>
<dbReference type="PANTHER" id="PTHR42895:SF1">
    <property type="entry name" value="IRON-SULFUR CLUSTER PROTEIN"/>
    <property type="match status" value="1"/>
</dbReference>
<dbReference type="PROSITE" id="PS51085">
    <property type="entry name" value="2FE2S_FER_2"/>
    <property type="match status" value="1"/>
</dbReference>
<accession>A0A9C9JZL2</accession>
<dbReference type="Pfam" id="PF14574">
    <property type="entry name" value="RACo_C_ter"/>
    <property type="match status" value="1"/>
</dbReference>
<feature type="domain" description="2Fe-2S ferredoxin-type" evidence="1">
    <location>
        <begin position="2"/>
        <end position="92"/>
    </location>
</feature>
<gene>
    <name evidence="2" type="ORF">ENI34_02735</name>
</gene>
<dbReference type="InterPro" id="IPR041414">
    <property type="entry name" value="Raco-like_middle"/>
</dbReference>